<dbReference type="EMBL" id="JAANQT010003696">
    <property type="protein sequence ID" value="KAG1300825.1"/>
    <property type="molecule type" value="Genomic_DNA"/>
</dbReference>
<reference evidence="3" key="1">
    <citation type="journal article" date="2020" name="Microb. Genom.">
        <title>Genetic diversity of clinical and environmental Mucorales isolates obtained from an investigation of mucormycosis cases among solid organ transplant recipients.</title>
        <authorList>
            <person name="Nguyen M.H."/>
            <person name="Kaul D."/>
            <person name="Muto C."/>
            <person name="Cheng S.J."/>
            <person name="Richter R.A."/>
            <person name="Bruno V.M."/>
            <person name="Liu G."/>
            <person name="Beyhan S."/>
            <person name="Sundermann A.J."/>
            <person name="Mounaud S."/>
            <person name="Pasculle A.W."/>
            <person name="Nierman W.C."/>
            <person name="Driscoll E."/>
            <person name="Cumbie R."/>
            <person name="Clancy C.J."/>
            <person name="Dupont C.L."/>
        </authorList>
    </citation>
    <scope>NUCLEOTIDE SEQUENCE</scope>
    <source>
        <strain evidence="3">GL11</strain>
    </source>
</reference>
<protein>
    <recommendedName>
        <fullName evidence="2">Reverse transcriptase domain-containing protein</fullName>
    </recommendedName>
</protein>
<dbReference type="InterPro" id="IPR000477">
    <property type="entry name" value="RT_dom"/>
</dbReference>
<dbReference type="SUPFAM" id="SSF56672">
    <property type="entry name" value="DNA/RNA polymerases"/>
    <property type="match status" value="1"/>
</dbReference>
<keyword evidence="4" id="KW-1185">Reference proteome</keyword>
<dbReference type="InterPro" id="IPR043502">
    <property type="entry name" value="DNA/RNA_pol_sf"/>
</dbReference>
<evidence type="ECO:0000256" key="1">
    <source>
        <dbReference type="SAM" id="Coils"/>
    </source>
</evidence>
<comment type="caution">
    <text evidence="3">The sequence shown here is derived from an EMBL/GenBank/DDBJ whole genome shotgun (WGS) entry which is preliminary data.</text>
</comment>
<name>A0A9P7BLT0_RHIOR</name>
<feature type="domain" description="Reverse transcriptase" evidence="2">
    <location>
        <begin position="175"/>
        <end position="440"/>
    </location>
</feature>
<evidence type="ECO:0000313" key="3">
    <source>
        <dbReference type="EMBL" id="KAG1300825.1"/>
    </source>
</evidence>
<proteinExistence type="predicted"/>
<dbReference type="Pfam" id="PF00078">
    <property type="entry name" value="RVT_1"/>
    <property type="match status" value="1"/>
</dbReference>
<dbReference type="Proteomes" id="UP000716291">
    <property type="component" value="Unassembled WGS sequence"/>
</dbReference>
<organism evidence="3 4">
    <name type="scientific">Rhizopus oryzae</name>
    <name type="common">Mucormycosis agent</name>
    <name type="synonym">Rhizopus arrhizus var. delemar</name>
    <dbReference type="NCBI Taxonomy" id="64495"/>
    <lineage>
        <taxon>Eukaryota</taxon>
        <taxon>Fungi</taxon>
        <taxon>Fungi incertae sedis</taxon>
        <taxon>Mucoromycota</taxon>
        <taxon>Mucoromycotina</taxon>
        <taxon>Mucoromycetes</taxon>
        <taxon>Mucorales</taxon>
        <taxon>Mucorineae</taxon>
        <taxon>Rhizopodaceae</taxon>
        <taxon>Rhizopus</taxon>
    </lineage>
</organism>
<gene>
    <name evidence="3" type="ORF">G6F64_012348</name>
</gene>
<evidence type="ECO:0000313" key="4">
    <source>
        <dbReference type="Proteomes" id="UP000716291"/>
    </source>
</evidence>
<dbReference type="PANTHER" id="PTHR19446">
    <property type="entry name" value="REVERSE TRANSCRIPTASES"/>
    <property type="match status" value="1"/>
</dbReference>
<dbReference type="AlphaFoldDB" id="A0A9P7BLT0"/>
<evidence type="ECO:0000259" key="2">
    <source>
        <dbReference type="PROSITE" id="PS50878"/>
    </source>
</evidence>
<accession>A0A9P7BLT0</accession>
<dbReference type="CDD" id="cd01650">
    <property type="entry name" value="RT_nLTR_like"/>
    <property type="match status" value="1"/>
</dbReference>
<sequence length="456" mass="51032">MLRRRSNGSTIESLQQMEAQLDALQDRSASILMLRAGSRWRESGERSNAYFYRTLRSRQYQTSISSLQSSNGELVDEPSALTQCAQEYYEQLYSPDPIDCDAIESLLSNIPADVRVDPASSASLLQPWTADDVQECLNRTPTTSSPGVDGIPYVILKLLFKHPFCRGLFLEVLRIALLEHRYLETWQRSVVVLLPKKGDRSSLKNWRPISLIGADAKVFTRLLANRVNQCLPSLIDQHQTGFMQGRFIADNGLCARLIMDMAKRFKIPGVGLLLDQEKAYDRVHPAYLQACLRRFGFPESFISCISTLFFQTSLCVNVNGFLSAPFAQGRGLRQGDPLSPLLFNLALEPLPRTLMSSSQLSGFRFLTDSTAERPILKSLAYADDILVFLSSPSELPILLSTISMYERASNARLNRDKTLAVSLSGEPQPDIQQALMSANIVKWHDKHSIDAAIYSG</sequence>
<keyword evidence="1" id="KW-0175">Coiled coil</keyword>
<feature type="coiled-coil region" evidence="1">
    <location>
        <begin position="7"/>
        <end position="34"/>
    </location>
</feature>
<dbReference type="OrthoDB" id="5598377at2759"/>
<dbReference type="PROSITE" id="PS50878">
    <property type="entry name" value="RT_POL"/>
    <property type="match status" value="1"/>
</dbReference>